<gene>
    <name evidence="1" type="ordered locus">MTR_4g105210</name>
</gene>
<evidence type="ECO:0000313" key="3">
    <source>
        <dbReference type="Proteomes" id="UP000002051"/>
    </source>
</evidence>
<dbReference type="AlphaFoldDB" id="A0A072UR27"/>
<dbReference type="Proteomes" id="UP000002051">
    <property type="component" value="Chromosome 4"/>
</dbReference>
<reference evidence="1 3" key="2">
    <citation type="journal article" date="2014" name="BMC Genomics">
        <title>An improved genome release (version Mt4.0) for the model legume Medicago truncatula.</title>
        <authorList>
            <person name="Tang H."/>
            <person name="Krishnakumar V."/>
            <person name="Bidwell S."/>
            <person name="Rosen B."/>
            <person name="Chan A."/>
            <person name="Zhou S."/>
            <person name="Gentzbittel L."/>
            <person name="Childs K.L."/>
            <person name="Yandell M."/>
            <person name="Gundlach H."/>
            <person name="Mayer K.F."/>
            <person name="Schwartz D.C."/>
            <person name="Town C.D."/>
        </authorList>
    </citation>
    <scope>GENOME REANNOTATION</scope>
    <source>
        <strain evidence="1">A17</strain>
        <strain evidence="2 3">cv. Jemalong A17</strain>
    </source>
</reference>
<name>A0A072UR27_MEDTR</name>
<dbReference type="HOGENOM" id="CLU_121638_0_1_1"/>
<dbReference type="EnsemblPlants" id="KEH31801">
    <property type="protein sequence ID" value="KEH31801"/>
    <property type="gene ID" value="MTR_4g105210"/>
</dbReference>
<protein>
    <submittedName>
        <fullName evidence="1 2">Uncharacterized protein</fullName>
    </submittedName>
</protein>
<reference evidence="2" key="3">
    <citation type="submission" date="2015-04" db="UniProtKB">
        <authorList>
            <consortium name="EnsemblPlants"/>
        </authorList>
    </citation>
    <scope>IDENTIFICATION</scope>
    <source>
        <strain evidence="2">cv. Jemalong A17</strain>
    </source>
</reference>
<sequence length="112" mass="13107">MSQDAQIEAHVRYSAFKKTIKVFLTPNAVDELKTQHNKYFVYLGENHTRSHVFVHVPCVDLGTYKDEDMWKTVYFPRVIHDDSNVEFMFGSIVENNVLYLSVRSNCRCPDCQ</sequence>
<reference evidence="1 3" key="1">
    <citation type="journal article" date="2011" name="Nature">
        <title>The Medicago genome provides insight into the evolution of rhizobial symbioses.</title>
        <authorList>
            <person name="Young N.D."/>
            <person name="Debelle F."/>
            <person name="Oldroyd G.E."/>
            <person name="Geurts R."/>
            <person name="Cannon S.B."/>
            <person name="Udvardi M.K."/>
            <person name="Benedito V.A."/>
            <person name="Mayer K.F."/>
            <person name="Gouzy J."/>
            <person name="Schoof H."/>
            <person name="Van de Peer Y."/>
            <person name="Proost S."/>
            <person name="Cook D.R."/>
            <person name="Meyers B.C."/>
            <person name="Spannagl M."/>
            <person name="Cheung F."/>
            <person name="De Mita S."/>
            <person name="Krishnakumar V."/>
            <person name="Gundlach H."/>
            <person name="Zhou S."/>
            <person name="Mudge J."/>
            <person name="Bharti A.K."/>
            <person name="Murray J.D."/>
            <person name="Naoumkina M.A."/>
            <person name="Rosen B."/>
            <person name="Silverstein K.A."/>
            <person name="Tang H."/>
            <person name="Rombauts S."/>
            <person name="Zhao P.X."/>
            <person name="Zhou P."/>
            <person name="Barbe V."/>
            <person name="Bardou P."/>
            <person name="Bechner M."/>
            <person name="Bellec A."/>
            <person name="Berger A."/>
            <person name="Berges H."/>
            <person name="Bidwell S."/>
            <person name="Bisseling T."/>
            <person name="Choisne N."/>
            <person name="Couloux A."/>
            <person name="Denny R."/>
            <person name="Deshpande S."/>
            <person name="Dai X."/>
            <person name="Doyle J.J."/>
            <person name="Dudez A.M."/>
            <person name="Farmer A.D."/>
            <person name="Fouteau S."/>
            <person name="Franken C."/>
            <person name="Gibelin C."/>
            <person name="Gish J."/>
            <person name="Goldstein S."/>
            <person name="Gonzalez A.J."/>
            <person name="Green P.J."/>
            <person name="Hallab A."/>
            <person name="Hartog M."/>
            <person name="Hua A."/>
            <person name="Humphray S.J."/>
            <person name="Jeong D.H."/>
            <person name="Jing Y."/>
            <person name="Jocker A."/>
            <person name="Kenton S.M."/>
            <person name="Kim D.J."/>
            <person name="Klee K."/>
            <person name="Lai H."/>
            <person name="Lang C."/>
            <person name="Lin S."/>
            <person name="Macmil S.L."/>
            <person name="Magdelenat G."/>
            <person name="Matthews L."/>
            <person name="McCorrison J."/>
            <person name="Monaghan E.L."/>
            <person name="Mun J.H."/>
            <person name="Najar F.Z."/>
            <person name="Nicholson C."/>
            <person name="Noirot C."/>
            <person name="O'Bleness M."/>
            <person name="Paule C.R."/>
            <person name="Poulain J."/>
            <person name="Prion F."/>
            <person name="Qin B."/>
            <person name="Qu C."/>
            <person name="Retzel E.F."/>
            <person name="Riddle C."/>
            <person name="Sallet E."/>
            <person name="Samain S."/>
            <person name="Samson N."/>
            <person name="Sanders I."/>
            <person name="Saurat O."/>
            <person name="Scarpelli C."/>
            <person name="Schiex T."/>
            <person name="Segurens B."/>
            <person name="Severin A.J."/>
            <person name="Sherrier D.J."/>
            <person name="Shi R."/>
            <person name="Sims S."/>
            <person name="Singer S.R."/>
            <person name="Sinharoy S."/>
            <person name="Sterck L."/>
            <person name="Viollet A."/>
            <person name="Wang B.B."/>
            <person name="Wang K."/>
            <person name="Wang M."/>
            <person name="Wang X."/>
            <person name="Warfsmann J."/>
            <person name="Weissenbach J."/>
            <person name="White D.D."/>
            <person name="White J.D."/>
            <person name="Wiley G.B."/>
            <person name="Wincker P."/>
            <person name="Xing Y."/>
            <person name="Yang L."/>
            <person name="Yao Z."/>
            <person name="Ying F."/>
            <person name="Zhai J."/>
            <person name="Zhou L."/>
            <person name="Zuber A."/>
            <person name="Denarie J."/>
            <person name="Dixon R.A."/>
            <person name="May G.D."/>
            <person name="Schwartz D.C."/>
            <person name="Rogers J."/>
            <person name="Quetier F."/>
            <person name="Town C.D."/>
            <person name="Roe B.A."/>
        </authorList>
    </citation>
    <scope>NUCLEOTIDE SEQUENCE [LARGE SCALE GENOMIC DNA]</scope>
    <source>
        <strain evidence="1">A17</strain>
        <strain evidence="2 3">cv. Jemalong A17</strain>
    </source>
</reference>
<evidence type="ECO:0000313" key="2">
    <source>
        <dbReference type="EnsemblPlants" id="KEH31801"/>
    </source>
</evidence>
<dbReference type="EMBL" id="CM001220">
    <property type="protein sequence ID" value="KEH31801.1"/>
    <property type="molecule type" value="Genomic_DNA"/>
</dbReference>
<keyword evidence="3" id="KW-1185">Reference proteome</keyword>
<evidence type="ECO:0000313" key="1">
    <source>
        <dbReference type="EMBL" id="KEH31801.1"/>
    </source>
</evidence>
<organism evidence="1 3">
    <name type="scientific">Medicago truncatula</name>
    <name type="common">Barrel medic</name>
    <name type="synonym">Medicago tribuloides</name>
    <dbReference type="NCBI Taxonomy" id="3880"/>
    <lineage>
        <taxon>Eukaryota</taxon>
        <taxon>Viridiplantae</taxon>
        <taxon>Streptophyta</taxon>
        <taxon>Embryophyta</taxon>
        <taxon>Tracheophyta</taxon>
        <taxon>Spermatophyta</taxon>
        <taxon>Magnoliopsida</taxon>
        <taxon>eudicotyledons</taxon>
        <taxon>Gunneridae</taxon>
        <taxon>Pentapetalae</taxon>
        <taxon>rosids</taxon>
        <taxon>fabids</taxon>
        <taxon>Fabales</taxon>
        <taxon>Fabaceae</taxon>
        <taxon>Papilionoideae</taxon>
        <taxon>50 kb inversion clade</taxon>
        <taxon>NPAAA clade</taxon>
        <taxon>Hologalegina</taxon>
        <taxon>IRL clade</taxon>
        <taxon>Trifolieae</taxon>
        <taxon>Medicago</taxon>
    </lineage>
</organism>
<accession>A0A072UR27</accession>
<proteinExistence type="predicted"/>